<reference evidence="3" key="1">
    <citation type="submission" date="2017-05" db="EMBL/GenBank/DDBJ databases">
        <authorList>
            <person name="Song R."/>
            <person name="Chenine A.L."/>
            <person name="Ruprecht R.M."/>
        </authorList>
    </citation>
    <scope>NUCLEOTIDE SEQUENCE [LARGE SCALE GENOMIC DNA]</scope>
</reference>
<feature type="region of interest" description="Disordered" evidence="1">
    <location>
        <begin position="30"/>
        <end position="84"/>
    </location>
</feature>
<sequence>MLVSSQPYPTLDNKYIGQVKLECRIFPAATETKAVRPPPPPPPPPQHYLLHPPTSPPRKKQLCPAPPTRTPTKTRPAIPKSNPIPLPSNEHWFIECAPFGNLHGRTHRQRRLRHVSHHRRCDGQSPNRLYGYEGWKVDPNSEVVSPCAQGSGK</sequence>
<dbReference type="AlphaFoldDB" id="A0A2H1HBS5"/>
<organism evidence="2 3">
    <name type="scientific">Zymoseptoria tritici ST99CH_1E4</name>
    <dbReference type="NCBI Taxonomy" id="1276532"/>
    <lineage>
        <taxon>Eukaryota</taxon>
        <taxon>Fungi</taxon>
        <taxon>Dikarya</taxon>
        <taxon>Ascomycota</taxon>
        <taxon>Pezizomycotina</taxon>
        <taxon>Dothideomycetes</taxon>
        <taxon>Dothideomycetidae</taxon>
        <taxon>Mycosphaerellales</taxon>
        <taxon>Mycosphaerellaceae</taxon>
        <taxon>Zymoseptoria</taxon>
    </lineage>
</organism>
<proteinExistence type="predicted"/>
<evidence type="ECO:0000313" key="2">
    <source>
        <dbReference type="EMBL" id="SMR63270.1"/>
    </source>
</evidence>
<evidence type="ECO:0000313" key="3">
    <source>
        <dbReference type="Proteomes" id="UP000245764"/>
    </source>
</evidence>
<evidence type="ECO:0000256" key="1">
    <source>
        <dbReference type="SAM" id="MobiDB-lite"/>
    </source>
</evidence>
<feature type="compositionally biased region" description="Pro residues" evidence="1">
    <location>
        <begin position="36"/>
        <end position="46"/>
    </location>
</feature>
<accession>A0A2H1HBS5</accession>
<gene>
    <name evidence="2" type="ORF">ZT1E4_G11993</name>
</gene>
<dbReference type="EMBL" id="LT854272">
    <property type="protein sequence ID" value="SMR63270.1"/>
    <property type="molecule type" value="Genomic_DNA"/>
</dbReference>
<protein>
    <submittedName>
        <fullName evidence="2">Uncharacterized protein</fullName>
    </submittedName>
</protein>
<name>A0A2H1HBS5_ZYMTR</name>
<feature type="compositionally biased region" description="Low complexity" evidence="1">
    <location>
        <begin position="70"/>
        <end position="80"/>
    </location>
</feature>
<dbReference type="Proteomes" id="UP000245764">
    <property type="component" value="Chromosome 21"/>
</dbReference>